<reference evidence="1" key="1">
    <citation type="submission" date="2020-01" db="EMBL/GenBank/DDBJ databases">
        <title>Genome Sequencing of Three Apophysomyces-Like Fungal Strains Confirms a Novel Fungal Genus in the Mucoromycota with divergent Burkholderia-like Endosymbiotic Bacteria.</title>
        <authorList>
            <person name="Stajich J.E."/>
            <person name="Macias A.M."/>
            <person name="Carter-House D."/>
            <person name="Lovett B."/>
            <person name="Kasson L.R."/>
            <person name="Berry K."/>
            <person name="Grigoriev I."/>
            <person name="Chang Y."/>
            <person name="Spatafora J."/>
            <person name="Kasson M.T."/>
        </authorList>
    </citation>
    <scope>NUCLEOTIDE SEQUENCE</scope>
    <source>
        <strain evidence="1">NRRL A-21654</strain>
    </source>
</reference>
<organism evidence="1 2">
    <name type="scientific">Apophysomyces ossiformis</name>
    <dbReference type="NCBI Taxonomy" id="679940"/>
    <lineage>
        <taxon>Eukaryota</taxon>
        <taxon>Fungi</taxon>
        <taxon>Fungi incertae sedis</taxon>
        <taxon>Mucoromycota</taxon>
        <taxon>Mucoromycotina</taxon>
        <taxon>Mucoromycetes</taxon>
        <taxon>Mucorales</taxon>
        <taxon>Mucorineae</taxon>
        <taxon>Mucoraceae</taxon>
        <taxon>Apophysomyces</taxon>
    </lineage>
</organism>
<name>A0A8H7BIA9_9FUNG</name>
<comment type="caution">
    <text evidence="1">The sequence shown here is derived from an EMBL/GenBank/DDBJ whole genome shotgun (WGS) entry which is preliminary data.</text>
</comment>
<accession>A0A8H7BIA9</accession>
<evidence type="ECO:0000313" key="1">
    <source>
        <dbReference type="EMBL" id="KAF7720553.1"/>
    </source>
</evidence>
<sequence>TNRSTTSPPNLTLYDQELPRADFFSYLGIPFRATGAIDPIRLIQQNSNGTLHSMRILNTIGLSTSGFNRLLTSRLNRPKLEYGLAITKFTLTQLALLESTQAQCLRLCYGSHRSASTSVMRHLTNLPSMAERVAYLQAKFVLRAHRLPDDTLLATVVAHLTNSSTSHWSKLQQTTLWARLTSQTDNPNASDL</sequence>
<feature type="non-terminal residue" evidence="1">
    <location>
        <position position="1"/>
    </location>
</feature>
<protein>
    <submittedName>
        <fullName evidence="1">Uncharacterized protein</fullName>
    </submittedName>
</protein>
<proteinExistence type="predicted"/>
<evidence type="ECO:0000313" key="2">
    <source>
        <dbReference type="Proteomes" id="UP000605846"/>
    </source>
</evidence>
<dbReference type="OrthoDB" id="5514950at2759"/>
<keyword evidence="2" id="KW-1185">Reference proteome</keyword>
<dbReference type="AlphaFoldDB" id="A0A8H7BIA9"/>
<dbReference type="EMBL" id="JABAYA010000564">
    <property type="protein sequence ID" value="KAF7720553.1"/>
    <property type="molecule type" value="Genomic_DNA"/>
</dbReference>
<dbReference type="Proteomes" id="UP000605846">
    <property type="component" value="Unassembled WGS sequence"/>
</dbReference>
<gene>
    <name evidence="1" type="ORF">EC973_007541</name>
</gene>
<feature type="non-terminal residue" evidence="1">
    <location>
        <position position="192"/>
    </location>
</feature>